<feature type="transmembrane region" description="Helical" evidence="1">
    <location>
        <begin position="12"/>
        <end position="35"/>
    </location>
</feature>
<name>A0A1M5VLN6_9FIRM</name>
<keyword evidence="1" id="KW-0472">Membrane</keyword>
<accession>A0A1M5VLN6</accession>
<evidence type="ECO:0000313" key="2">
    <source>
        <dbReference type="EMBL" id="SHH76149.1"/>
    </source>
</evidence>
<feature type="transmembrane region" description="Helical" evidence="1">
    <location>
        <begin position="88"/>
        <end position="107"/>
    </location>
</feature>
<reference evidence="3" key="1">
    <citation type="submission" date="2016-11" db="EMBL/GenBank/DDBJ databases">
        <authorList>
            <person name="Varghese N."/>
            <person name="Submissions S."/>
        </authorList>
    </citation>
    <scope>NUCLEOTIDE SEQUENCE [LARGE SCALE GENOMIC DNA]</scope>
    <source>
        <strain evidence="3">DSM 15449</strain>
    </source>
</reference>
<dbReference type="EMBL" id="FQXJ01000004">
    <property type="protein sequence ID" value="SHH76149.1"/>
    <property type="molecule type" value="Genomic_DNA"/>
</dbReference>
<organism evidence="2 3">
    <name type="scientific">Desulfosporosinus lacus DSM 15449</name>
    <dbReference type="NCBI Taxonomy" id="1121420"/>
    <lineage>
        <taxon>Bacteria</taxon>
        <taxon>Bacillati</taxon>
        <taxon>Bacillota</taxon>
        <taxon>Clostridia</taxon>
        <taxon>Eubacteriales</taxon>
        <taxon>Desulfitobacteriaceae</taxon>
        <taxon>Desulfosporosinus</taxon>
    </lineage>
</organism>
<dbReference type="Proteomes" id="UP000183954">
    <property type="component" value="Unassembled WGS sequence"/>
</dbReference>
<dbReference type="STRING" id="1121420.SAMN02746098_01400"/>
<evidence type="ECO:0000256" key="1">
    <source>
        <dbReference type="SAM" id="Phobius"/>
    </source>
</evidence>
<protein>
    <submittedName>
        <fullName evidence="2">Uncharacterized protein</fullName>
    </submittedName>
</protein>
<keyword evidence="1" id="KW-1133">Transmembrane helix</keyword>
<proteinExistence type="predicted"/>
<feature type="transmembrane region" description="Helical" evidence="1">
    <location>
        <begin position="55"/>
        <end position="81"/>
    </location>
</feature>
<keyword evidence="3" id="KW-1185">Reference proteome</keyword>
<gene>
    <name evidence="2" type="ORF">SAMN02746098_01400</name>
</gene>
<evidence type="ECO:0000313" key="3">
    <source>
        <dbReference type="Proteomes" id="UP000183954"/>
    </source>
</evidence>
<keyword evidence="1" id="KW-0812">Transmembrane</keyword>
<sequence>MLFKDRLLRGALAGIISSLFMLAWNLFSYYILHFAKVTWLESLSQLVLGQPAKDILDFLAAFGSLIIWNGFLGGFFVSFIIPERSGSYLGRAVCFGYVIWFFLYSIGTLYKVETFHIASPVTVFSNWIAVMIYGIVLGWITKWWDTHEA</sequence>
<dbReference type="AlphaFoldDB" id="A0A1M5VLN6"/>